<dbReference type="Gene3D" id="1.20.120.1760">
    <property type="match status" value="1"/>
</dbReference>
<feature type="transmembrane region" description="Helical" evidence="1">
    <location>
        <begin position="24"/>
        <end position="45"/>
    </location>
</feature>
<gene>
    <name evidence="2" type="ORF">J2X31_001095</name>
</gene>
<keyword evidence="2" id="KW-0808">Transferase</keyword>
<dbReference type="EC" id="2.7.8.5" evidence="2"/>
<dbReference type="GO" id="GO:0008444">
    <property type="term" value="F:CDP-diacylglycerol-glycerol-3-phosphate 3-phosphatidyltransferase activity"/>
    <property type="evidence" value="ECO:0007669"/>
    <property type="project" value="UniProtKB-EC"/>
</dbReference>
<proteinExistence type="predicted"/>
<evidence type="ECO:0000313" key="3">
    <source>
        <dbReference type="Proteomes" id="UP001255185"/>
    </source>
</evidence>
<organism evidence="2 3">
    <name type="scientific">Flavobacterium arsenatis</name>
    <dbReference type="NCBI Taxonomy" id="1484332"/>
    <lineage>
        <taxon>Bacteria</taxon>
        <taxon>Pseudomonadati</taxon>
        <taxon>Bacteroidota</taxon>
        <taxon>Flavobacteriia</taxon>
        <taxon>Flavobacteriales</taxon>
        <taxon>Flavobacteriaceae</taxon>
        <taxon>Flavobacterium</taxon>
    </lineage>
</organism>
<accession>A0ABU1TNR8</accession>
<keyword evidence="1" id="KW-0812">Transmembrane</keyword>
<protein>
    <submittedName>
        <fullName evidence="2">CDP-diacylglycerol--glycerol-3-phosphate 3-phosphatidyltransferase</fullName>
        <ecNumber evidence="2">2.7.8.5</ecNumber>
    </submittedName>
</protein>
<feature type="transmembrane region" description="Helical" evidence="1">
    <location>
        <begin position="89"/>
        <end position="108"/>
    </location>
</feature>
<sequence length="194" mass="22202">MLIYSRLIIGFIIVLLSYLQVDSYSIIAIILFTIGLLTDIFDGIIARKLAISTQNLRRLDSTIDQIFFVSVLYSTFLQCPDFFKTNSLQLLILVGFEALTYLVCFLKFKKEIATHAIASKIWTLILFSTLIQIMATCNSNVLFQICFYTGVLTRLEIIGIILLLKNWTNDVPSIYHAWLLRKGKTIKRNTLFNG</sequence>
<dbReference type="InterPro" id="IPR000462">
    <property type="entry name" value="CDP-OH_P_trans"/>
</dbReference>
<keyword evidence="3" id="KW-1185">Reference proteome</keyword>
<keyword evidence="1" id="KW-1133">Transmembrane helix</keyword>
<feature type="transmembrane region" description="Helical" evidence="1">
    <location>
        <begin position="66"/>
        <end position="83"/>
    </location>
</feature>
<evidence type="ECO:0000313" key="2">
    <source>
        <dbReference type="EMBL" id="MDR6967088.1"/>
    </source>
</evidence>
<reference evidence="2 3" key="1">
    <citation type="submission" date="2023-07" db="EMBL/GenBank/DDBJ databases">
        <title>Sorghum-associated microbial communities from plants grown in Nebraska, USA.</title>
        <authorList>
            <person name="Schachtman D."/>
        </authorList>
    </citation>
    <scope>NUCLEOTIDE SEQUENCE [LARGE SCALE GENOMIC DNA]</scope>
    <source>
        <strain evidence="2 3">3773</strain>
    </source>
</reference>
<feature type="transmembrane region" description="Helical" evidence="1">
    <location>
        <begin position="141"/>
        <end position="164"/>
    </location>
</feature>
<name>A0ABU1TNR8_9FLAO</name>
<dbReference type="Proteomes" id="UP001255185">
    <property type="component" value="Unassembled WGS sequence"/>
</dbReference>
<evidence type="ECO:0000256" key="1">
    <source>
        <dbReference type="SAM" id="Phobius"/>
    </source>
</evidence>
<dbReference type="RefSeq" id="WP_310025061.1">
    <property type="nucleotide sequence ID" value="NZ_JAVDVI010000004.1"/>
</dbReference>
<keyword evidence="1" id="KW-0472">Membrane</keyword>
<dbReference type="InterPro" id="IPR043130">
    <property type="entry name" value="CDP-OH_PTrfase_TM_dom"/>
</dbReference>
<comment type="caution">
    <text evidence="2">The sequence shown here is derived from an EMBL/GenBank/DDBJ whole genome shotgun (WGS) entry which is preliminary data.</text>
</comment>
<dbReference type="Pfam" id="PF01066">
    <property type="entry name" value="CDP-OH_P_transf"/>
    <property type="match status" value="1"/>
</dbReference>
<dbReference type="EMBL" id="JAVDVI010000004">
    <property type="protein sequence ID" value="MDR6967088.1"/>
    <property type="molecule type" value="Genomic_DNA"/>
</dbReference>
<feature type="transmembrane region" description="Helical" evidence="1">
    <location>
        <begin position="117"/>
        <end position="135"/>
    </location>
</feature>